<organism evidence="10 11">
    <name type="scientific">Scleropages formosus</name>
    <name type="common">Asian bonytongue</name>
    <name type="synonym">Osteoglossum formosum</name>
    <dbReference type="NCBI Taxonomy" id="113540"/>
    <lineage>
        <taxon>Eukaryota</taxon>
        <taxon>Metazoa</taxon>
        <taxon>Chordata</taxon>
        <taxon>Craniata</taxon>
        <taxon>Vertebrata</taxon>
        <taxon>Euteleostomi</taxon>
        <taxon>Actinopterygii</taxon>
        <taxon>Neopterygii</taxon>
        <taxon>Teleostei</taxon>
        <taxon>Osteoglossocephala</taxon>
        <taxon>Osteoglossomorpha</taxon>
        <taxon>Osteoglossiformes</taxon>
        <taxon>Osteoglossidae</taxon>
        <taxon>Scleropages</taxon>
    </lineage>
</organism>
<comment type="function">
    <text evidence="8">Structural component of specialized membrane microdomains known as tetraspanin-enriched microdomains (TERMs), which act as platforms for receptor clustering and signaling. Participates thereby in diverse biological functions such as cell signal transduction, adhesion, migration and protein trafficking. Regulates neuronal differentiation in response to NGF by facilitating NGF-mediated activation of NTRK1/TRKA receptor tyrosine kinase and subsequent downstream signaling pathways. Plays a role in the inhibition of TNFalpha-induced apoptosis. Mechanistically, inhibits the NF-kappa-B signaling pathway by blocking phosphorylation of CHUK. Also promotes the stability of the thiamine transporter 1/SLC19A2 in intestinal epithelial cells leading to an increase of thiamine uptake process.</text>
</comment>
<evidence type="ECO:0000256" key="8">
    <source>
        <dbReference type="ARBA" id="ARBA00054958"/>
    </source>
</evidence>
<dbReference type="GO" id="GO:0012505">
    <property type="term" value="C:endomembrane system"/>
    <property type="evidence" value="ECO:0007669"/>
    <property type="project" value="UniProtKB-SubCell"/>
</dbReference>
<evidence type="ECO:0000256" key="1">
    <source>
        <dbReference type="ARBA" id="ARBA00004127"/>
    </source>
</evidence>
<dbReference type="PANTHER" id="PTHR19282:SF216">
    <property type="entry name" value="TETRASPANIN-1"/>
    <property type="match status" value="1"/>
</dbReference>
<reference evidence="10" key="2">
    <citation type="submission" date="2025-08" db="UniProtKB">
        <authorList>
            <consortium name="Ensembl"/>
        </authorList>
    </citation>
    <scope>IDENTIFICATION</scope>
</reference>
<gene>
    <name evidence="10" type="primary">LOC108926547</name>
</gene>
<keyword evidence="11" id="KW-1185">Reference proteome</keyword>
<dbReference type="InterPro" id="IPR000301">
    <property type="entry name" value="Tetraspanin_animals"/>
</dbReference>
<dbReference type="OrthoDB" id="10033535at2759"/>
<keyword evidence="4 9" id="KW-1133">Transmembrane helix</keyword>
<comment type="similarity">
    <text evidence="2 9">Belongs to the tetraspanin (TM4SF) family.</text>
</comment>
<evidence type="ECO:0000256" key="9">
    <source>
        <dbReference type="RuleBase" id="RU361218"/>
    </source>
</evidence>
<evidence type="ECO:0000256" key="3">
    <source>
        <dbReference type="ARBA" id="ARBA00022692"/>
    </source>
</evidence>
<dbReference type="PIRSF" id="PIRSF002419">
    <property type="entry name" value="Tetraspanin"/>
    <property type="match status" value="1"/>
</dbReference>
<dbReference type="PANTHER" id="PTHR19282">
    <property type="entry name" value="TETRASPANIN"/>
    <property type="match status" value="1"/>
</dbReference>
<keyword evidence="3 9" id="KW-0812">Transmembrane</keyword>
<evidence type="ECO:0000256" key="7">
    <source>
        <dbReference type="ARBA" id="ARBA00046464"/>
    </source>
</evidence>
<dbReference type="AlphaFoldDB" id="A0A8C9SR14"/>
<dbReference type="InterPro" id="IPR018499">
    <property type="entry name" value="Tetraspanin/Peripherin"/>
</dbReference>
<reference evidence="10" key="3">
    <citation type="submission" date="2025-09" db="UniProtKB">
        <authorList>
            <consortium name="Ensembl"/>
        </authorList>
    </citation>
    <scope>IDENTIFICATION</scope>
</reference>
<dbReference type="Gene3D" id="1.10.1450.10">
    <property type="entry name" value="Tetraspanin"/>
    <property type="match status" value="1"/>
</dbReference>
<feature type="transmembrane region" description="Helical" evidence="9">
    <location>
        <begin position="74"/>
        <end position="97"/>
    </location>
</feature>
<feature type="transmembrane region" description="Helical" evidence="9">
    <location>
        <begin position="104"/>
        <end position="132"/>
    </location>
</feature>
<sequence length="282" mass="30913">MSGLKRCVLLFGAGPQQTMARIQKLYHCLRLLVMVLCGILFLSGFAFLVFGGWVKFDSIYNVKVMGLFYEYLDHLAYIYMGMGVLLCLVGLTGFCAAKKENWCLITLFFFTVTVLFCTKVVGITIFLIVLTFQGVKMVREMSKKSLQTAYMGPAATDPVSTVWNTIITKYECCGFENSIVDFEKSVFSTTTGLKYPKICCVDKNSNNCISAIWVVSPQSCFGKLMGGIEEKFTVIGGTVIGICVVEVLSLVCVCVCVCVCGECTLGVPSASGLCLEILLVHI</sequence>
<dbReference type="Proteomes" id="UP000694397">
    <property type="component" value="Chromosome 7"/>
</dbReference>
<proteinExistence type="inferred from homology"/>
<evidence type="ECO:0000313" key="11">
    <source>
        <dbReference type="Proteomes" id="UP000694397"/>
    </source>
</evidence>
<dbReference type="PRINTS" id="PR00259">
    <property type="entry name" value="TMFOUR"/>
</dbReference>
<dbReference type="Pfam" id="PF00335">
    <property type="entry name" value="Tetraspanin"/>
    <property type="match status" value="1"/>
</dbReference>
<comment type="caution">
    <text evidence="9">Lacks conserved residue(s) required for the propagation of feature annotation.</text>
</comment>
<comment type="subunit">
    <text evidence="7">Interacts with SLC19A2. Interacts with NTRK1/TRKA.</text>
</comment>
<name>A0A8C9SR14_SCLFO</name>
<evidence type="ECO:0000256" key="5">
    <source>
        <dbReference type="ARBA" id="ARBA00023136"/>
    </source>
</evidence>
<evidence type="ECO:0000313" key="10">
    <source>
        <dbReference type="Ensembl" id="ENSSFOP00015036204.2"/>
    </source>
</evidence>
<keyword evidence="5 9" id="KW-0472">Membrane</keyword>
<feature type="transmembrane region" description="Helical" evidence="9">
    <location>
        <begin position="31"/>
        <end position="54"/>
    </location>
</feature>
<evidence type="ECO:0000256" key="6">
    <source>
        <dbReference type="ARBA" id="ARBA00023180"/>
    </source>
</evidence>
<evidence type="ECO:0000256" key="4">
    <source>
        <dbReference type="ARBA" id="ARBA00022989"/>
    </source>
</evidence>
<dbReference type="GeneTree" id="ENSGT00940000164506"/>
<dbReference type="GO" id="GO:0005886">
    <property type="term" value="C:plasma membrane"/>
    <property type="evidence" value="ECO:0007669"/>
    <property type="project" value="TreeGrafter"/>
</dbReference>
<dbReference type="InterPro" id="IPR008952">
    <property type="entry name" value="Tetraspanin_EC2_sf"/>
</dbReference>
<accession>A0A8C9SR14</accession>
<dbReference type="Ensembl" id="ENSSFOT00015036596.2">
    <property type="protein sequence ID" value="ENSSFOP00015036204.2"/>
    <property type="gene ID" value="ENSSFOG00015023044.2"/>
</dbReference>
<evidence type="ECO:0000256" key="2">
    <source>
        <dbReference type="ARBA" id="ARBA00006840"/>
    </source>
</evidence>
<protein>
    <recommendedName>
        <fullName evidence="9">Tetraspanin</fullName>
    </recommendedName>
</protein>
<keyword evidence="6" id="KW-0325">Glycoprotein</keyword>
<dbReference type="SUPFAM" id="SSF48652">
    <property type="entry name" value="Tetraspanin"/>
    <property type="match status" value="1"/>
</dbReference>
<reference evidence="10 11" key="1">
    <citation type="submission" date="2019-04" db="EMBL/GenBank/DDBJ databases">
        <authorList>
            <consortium name="Wellcome Sanger Institute Data Sharing"/>
        </authorList>
    </citation>
    <scope>NUCLEOTIDE SEQUENCE [LARGE SCALE GENOMIC DNA]</scope>
</reference>
<comment type="subcellular location">
    <subcellularLocation>
        <location evidence="1">Endomembrane system</location>
        <topology evidence="1">Multi-pass membrane protein</topology>
    </subcellularLocation>
    <subcellularLocation>
        <location evidence="9">Membrane</location>
        <topology evidence="9">Multi-pass membrane protein</topology>
    </subcellularLocation>
</comment>